<evidence type="ECO:0000256" key="3">
    <source>
        <dbReference type="ARBA" id="ARBA00022989"/>
    </source>
</evidence>
<organism evidence="8 9">
    <name type="scientific">Dongia soli</name>
    <dbReference type="NCBI Taxonomy" id="600628"/>
    <lineage>
        <taxon>Bacteria</taxon>
        <taxon>Pseudomonadati</taxon>
        <taxon>Pseudomonadota</taxon>
        <taxon>Alphaproteobacteria</taxon>
        <taxon>Rhodospirillales</taxon>
        <taxon>Dongiaceae</taxon>
        <taxon>Dongia</taxon>
    </lineage>
</organism>
<keyword evidence="3 6" id="KW-1133">Transmembrane helix</keyword>
<evidence type="ECO:0000256" key="4">
    <source>
        <dbReference type="ARBA" id="ARBA00023136"/>
    </source>
</evidence>
<protein>
    <submittedName>
        <fullName evidence="8">RDD family protein</fullName>
    </submittedName>
</protein>
<feature type="transmembrane region" description="Helical" evidence="6">
    <location>
        <begin position="45"/>
        <end position="67"/>
    </location>
</feature>
<dbReference type="RefSeq" id="WP_320508306.1">
    <property type="nucleotide sequence ID" value="NZ_JAXCLW010000002.1"/>
</dbReference>
<keyword evidence="4 6" id="KW-0472">Membrane</keyword>
<evidence type="ECO:0000256" key="5">
    <source>
        <dbReference type="SAM" id="MobiDB-lite"/>
    </source>
</evidence>
<dbReference type="InterPro" id="IPR010432">
    <property type="entry name" value="RDD"/>
</dbReference>
<evidence type="ECO:0000256" key="2">
    <source>
        <dbReference type="ARBA" id="ARBA00022692"/>
    </source>
</evidence>
<dbReference type="Proteomes" id="UP001279642">
    <property type="component" value="Unassembled WGS sequence"/>
</dbReference>
<accession>A0ABU5EBN9</accession>
<keyword evidence="2 6" id="KW-0812">Transmembrane</keyword>
<gene>
    <name evidence="8" type="ORF">SMD27_10455</name>
</gene>
<feature type="region of interest" description="Disordered" evidence="5">
    <location>
        <begin position="1"/>
        <end position="20"/>
    </location>
</feature>
<dbReference type="Pfam" id="PF06271">
    <property type="entry name" value="RDD"/>
    <property type="match status" value="1"/>
</dbReference>
<evidence type="ECO:0000256" key="1">
    <source>
        <dbReference type="ARBA" id="ARBA00004141"/>
    </source>
</evidence>
<sequence>MSERPYSSIILRPGSSDAPTTEALQRPELFEGILFRRCMAFFIDWVVLFCLFALGHLATCTTAVITFGTLTPMMVLAVSLLPIIYGTCTVGGSSHATPGMRAMDLTVRTWDGRRPGLIQALLMTILFYATTVPTGGLVLLIALFDRRLRCLHDHLSGLVMVRRSVIGAV</sequence>
<evidence type="ECO:0000313" key="8">
    <source>
        <dbReference type="EMBL" id="MDY0883266.1"/>
    </source>
</evidence>
<feature type="transmembrane region" description="Helical" evidence="6">
    <location>
        <begin position="116"/>
        <end position="144"/>
    </location>
</feature>
<feature type="domain" description="RDD" evidence="7">
    <location>
        <begin position="34"/>
        <end position="156"/>
    </location>
</feature>
<proteinExistence type="predicted"/>
<evidence type="ECO:0000313" key="9">
    <source>
        <dbReference type="Proteomes" id="UP001279642"/>
    </source>
</evidence>
<feature type="transmembrane region" description="Helical" evidence="6">
    <location>
        <begin position="74"/>
        <end position="96"/>
    </location>
</feature>
<dbReference type="EMBL" id="JAXCLW010000002">
    <property type="protein sequence ID" value="MDY0883266.1"/>
    <property type="molecule type" value="Genomic_DNA"/>
</dbReference>
<reference evidence="8 9" key="1">
    <citation type="journal article" date="2016" name="Antonie Van Leeuwenhoek">
        <title>Dongia soli sp. nov., isolated from soil from Dokdo, Korea.</title>
        <authorList>
            <person name="Kim D.U."/>
            <person name="Lee H."/>
            <person name="Kim H."/>
            <person name="Kim S.G."/>
            <person name="Ka J.O."/>
        </authorList>
    </citation>
    <scope>NUCLEOTIDE SEQUENCE [LARGE SCALE GENOMIC DNA]</scope>
    <source>
        <strain evidence="8 9">D78</strain>
    </source>
</reference>
<keyword evidence="9" id="KW-1185">Reference proteome</keyword>
<comment type="caution">
    <text evidence="8">The sequence shown here is derived from an EMBL/GenBank/DDBJ whole genome shotgun (WGS) entry which is preliminary data.</text>
</comment>
<evidence type="ECO:0000259" key="7">
    <source>
        <dbReference type="Pfam" id="PF06271"/>
    </source>
</evidence>
<name>A0ABU5EBN9_9PROT</name>
<comment type="subcellular location">
    <subcellularLocation>
        <location evidence="1">Membrane</location>
        <topology evidence="1">Multi-pass membrane protein</topology>
    </subcellularLocation>
</comment>
<evidence type="ECO:0000256" key="6">
    <source>
        <dbReference type="SAM" id="Phobius"/>
    </source>
</evidence>